<dbReference type="GO" id="GO:0004364">
    <property type="term" value="F:glutathione transferase activity"/>
    <property type="evidence" value="ECO:0007669"/>
    <property type="project" value="UniProtKB-EC"/>
</dbReference>
<evidence type="ECO:0000256" key="4">
    <source>
        <dbReference type="ARBA" id="ARBA00022679"/>
    </source>
</evidence>
<dbReference type="SMR" id="I7LUJ1"/>
<evidence type="ECO:0000313" key="8">
    <source>
        <dbReference type="Proteomes" id="UP000009168"/>
    </source>
</evidence>
<comment type="similarity">
    <text evidence="2">Belongs to the GST superfamily. Mu family.</text>
</comment>
<dbReference type="InterPro" id="IPR050213">
    <property type="entry name" value="GST_superfamily"/>
</dbReference>
<dbReference type="GO" id="GO:0006749">
    <property type="term" value="P:glutathione metabolic process"/>
    <property type="evidence" value="ECO:0007669"/>
    <property type="project" value="TreeGrafter"/>
</dbReference>
<proteinExistence type="inferred from homology"/>
<dbReference type="PANTHER" id="PTHR11571">
    <property type="entry name" value="GLUTATHIONE S-TRANSFERASE"/>
    <property type="match status" value="1"/>
</dbReference>
<evidence type="ECO:0000256" key="1">
    <source>
        <dbReference type="ARBA" id="ARBA00003701"/>
    </source>
</evidence>
<dbReference type="Gene3D" id="1.20.1050.10">
    <property type="match status" value="1"/>
</dbReference>
<feature type="domain" description="GST N-terminal" evidence="6">
    <location>
        <begin position="19"/>
        <end position="100"/>
    </location>
</feature>
<dbReference type="SFLD" id="SFLDS00019">
    <property type="entry name" value="Glutathione_Transferase_(cytos"/>
    <property type="match status" value="1"/>
</dbReference>
<dbReference type="InParanoid" id="I7LUJ1"/>
<dbReference type="EMBL" id="GG662719">
    <property type="protein sequence ID" value="EAR93875.1"/>
    <property type="molecule type" value="Genomic_DNA"/>
</dbReference>
<dbReference type="InterPro" id="IPR036282">
    <property type="entry name" value="Glutathione-S-Trfase_C_sf"/>
</dbReference>
<dbReference type="InterPro" id="IPR004045">
    <property type="entry name" value="Glutathione_S-Trfase_N"/>
</dbReference>
<protein>
    <recommendedName>
        <fullName evidence="3">glutathione transferase</fullName>
        <ecNumber evidence="3">2.5.1.18</ecNumber>
    </recommendedName>
</protein>
<dbReference type="Pfam" id="PF02798">
    <property type="entry name" value="GST_N"/>
    <property type="match status" value="1"/>
</dbReference>
<dbReference type="eggNOG" id="KOG1695">
    <property type="taxonomic scope" value="Eukaryota"/>
</dbReference>
<comment type="function">
    <text evidence="1">Conjugation of reduced glutathione to a wide number of exogenous and endogenous hydrophobic electrophiles.</text>
</comment>
<dbReference type="AlphaFoldDB" id="I7LUJ1"/>
<organism evidence="7 8">
    <name type="scientific">Tetrahymena thermophila (strain SB210)</name>
    <dbReference type="NCBI Taxonomy" id="312017"/>
    <lineage>
        <taxon>Eukaryota</taxon>
        <taxon>Sar</taxon>
        <taxon>Alveolata</taxon>
        <taxon>Ciliophora</taxon>
        <taxon>Intramacronucleata</taxon>
        <taxon>Oligohymenophorea</taxon>
        <taxon>Hymenostomatida</taxon>
        <taxon>Tetrahymenina</taxon>
        <taxon>Tetrahymenidae</taxon>
        <taxon>Tetrahymena</taxon>
    </lineage>
</organism>
<dbReference type="PANTHER" id="PTHR11571:SF222">
    <property type="entry name" value="GLUTATHIONE TRANSFERASE"/>
    <property type="match status" value="1"/>
</dbReference>
<dbReference type="Proteomes" id="UP000009168">
    <property type="component" value="Unassembled WGS sequence"/>
</dbReference>
<evidence type="ECO:0000256" key="2">
    <source>
        <dbReference type="ARBA" id="ARBA00005861"/>
    </source>
</evidence>
<dbReference type="SUPFAM" id="SSF47616">
    <property type="entry name" value="GST C-terminal domain-like"/>
    <property type="match status" value="1"/>
</dbReference>
<dbReference type="PROSITE" id="PS50404">
    <property type="entry name" value="GST_NTER"/>
    <property type="match status" value="1"/>
</dbReference>
<comment type="catalytic activity">
    <reaction evidence="5">
        <text>RX + glutathione = an S-substituted glutathione + a halide anion + H(+)</text>
        <dbReference type="Rhea" id="RHEA:16437"/>
        <dbReference type="ChEBI" id="CHEBI:15378"/>
        <dbReference type="ChEBI" id="CHEBI:16042"/>
        <dbReference type="ChEBI" id="CHEBI:17792"/>
        <dbReference type="ChEBI" id="CHEBI:57925"/>
        <dbReference type="ChEBI" id="CHEBI:90779"/>
        <dbReference type="EC" id="2.5.1.18"/>
    </reaction>
</comment>
<dbReference type="STRING" id="312017.I7LUJ1"/>
<dbReference type="OrthoDB" id="410118at2759"/>
<dbReference type="KEGG" id="tet:TTHERM_00405440"/>
<dbReference type="InterPro" id="IPR040079">
    <property type="entry name" value="Glutathione_S-Trfase"/>
</dbReference>
<dbReference type="RefSeq" id="XP_001014120.1">
    <property type="nucleotide sequence ID" value="XM_001014120.1"/>
</dbReference>
<sequence length="213" mass="24754">MDSSNTTNQIGKKQTQESKELIIGYLENASRGQTVRYILDLVGFPYTEHKYTSTSTEWEKKKFELGLDFPNLPYLIYGDFSISESQNIVNYLIELTNQQYLYGEGKEKYRVDNIRFVCDDLFSQVYQASKQTEEGNNMLNSQVIPKIQQLQKALGNKPQFFEKLTIADIYAYAALKNFRIGCSKAYTEFASTFDPFLKRLEEILSKKNQFKNK</sequence>
<evidence type="ECO:0000259" key="6">
    <source>
        <dbReference type="PROSITE" id="PS50404"/>
    </source>
</evidence>
<evidence type="ECO:0000256" key="5">
    <source>
        <dbReference type="ARBA" id="ARBA00047960"/>
    </source>
</evidence>
<dbReference type="SUPFAM" id="SSF52833">
    <property type="entry name" value="Thioredoxin-like"/>
    <property type="match status" value="1"/>
</dbReference>
<evidence type="ECO:0000256" key="3">
    <source>
        <dbReference type="ARBA" id="ARBA00012452"/>
    </source>
</evidence>
<dbReference type="Gene3D" id="3.40.30.10">
    <property type="entry name" value="Glutaredoxin"/>
    <property type="match status" value="1"/>
</dbReference>
<reference evidence="8" key="1">
    <citation type="journal article" date="2006" name="PLoS Biol.">
        <title>Macronuclear genome sequence of the ciliate Tetrahymena thermophila, a model eukaryote.</title>
        <authorList>
            <person name="Eisen J.A."/>
            <person name="Coyne R.S."/>
            <person name="Wu M."/>
            <person name="Wu D."/>
            <person name="Thiagarajan M."/>
            <person name="Wortman J.R."/>
            <person name="Badger J.H."/>
            <person name="Ren Q."/>
            <person name="Amedeo P."/>
            <person name="Jones K.M."/>
            <person name="Tallon L.J."/>
            <person name="Delcher A.L."/>
            <person name="Salzberg S.L."/>
            <person name="Silva J.C."/>
            <person name="Haas B.J."/>
            <person name="Majoros W.H."/>
            <person name="Farzad M."/>
            <person name="Carlton J.M."/>
            <person name="Smith R.K. Jr."/>
            <person name="Garg J."/>
            <person name="Pearlman R.E."/>
            <person name="Karrer K.M."/>
            <person name="Sun L."/>
            <person name="Manning G."/>
            <person name="Elde N.C."/>
            <person name="Turkewitz A.P."/>
            <person name="Asai D.J."/>
            <person name="Wilkes D.E."/>
            <person name="Wang Y."/>
            <person name="Cai H."/>
            <person name="Collins K."/>
            <person name="Stewart B.A."/>
            <person name="Lee S.R."/>
            <person name="Wilamowska K."/>
            <person name="Weinberg Z."/>
            <person name="Ruzzo W.L."/>
            <person name="Wloga D."/>
            <person name="Gaertig J."/>
            <person name="Frankel J."/>
            <person name="Tsao C.-C."/>
            <person name="Gorovsky M.A."/>
            <person name="Keeling P.J."/>
            <person name="Waller R.F."/>
            <person name="Patron N.J."/>
            <person name="Cherry J.M."/>
            <person name="Stover N.A."/>
            <person name="Krieger C.J."/>
            <person name="del Toro C."/>
            <person name="Ryder H.F."/>
            <person name="Williamson S.C."/>
            <person name="Barbeau R.A."/>
            <person name="Hamilton E.P."/>
            <person name="Orias E."/>
        </authorList>
    </citation>
    <scope>NUCLEOTIDE SEQUENCE [LARGE SCALE GENOMIC DNA]</scope>
    <source>
        <strain evidence="8">SB210</strain>
    </source>
</reference>
<name>I7LUJ1_TETTS</name>
<evidence type="ECO:0000313" key="7">
    <source>
        <dbReference type="EMBL" id="EAR93875.1"/>
    </source>
</evidence>
<keyword evidence="4" id="KW-0808">Transferase</keyword>
<keyword evidence="8" id="KW-1185">Reference proteome</keyword>
<dbReference type="GeneID" id="7828909"/>
<dbReference type="InterPro" id="IPR036249">
    <property type="entry name" value="Thioredoxin-like_sf"/>
</dbReference>
<gene>
    <name evidence="7" type="ORF">TTHERM_00405440</name>
</gene>
<dbReference type="HOGENOM" id="CLU_039475_2_0_1"/>
<accession>I7LUJ1</accession>
<dbReference type="EC" id="2.5.1.18" evidence="3"/>